<dbReference type="PRINTS" id="PR00034">
    <property type="entry name" value="HTHCRP"/>
</dbReference>
<dbReference type="GO" id="GO:0003700">
    <property type="term" value="F:DNA-binding transcription factor activity"/>
    <property type="evidence" value="ECO:0007669"/>
    <property type="project" value="TreeGrafter"/>
</dbReference>
<dbReference type="AlphaFoldDB" id="A0A0R2C669"/>
<evidence type="ECO:0000313" key="7">
    <source>
        <dbReference type="Proteomes" id="UP000051789"/>
    </source>
</evidence>
<evidence type="ECO:0000256" key="1">
    <source>
        <dbReference type="ARBA" id="ARBA00023015"/>
    </source>
</evidence>
<dbReference type="Gene3D" id="2.60.120.10">
    <property type="entry name" value="Jelly Rolls"/>
    <property type="match status" value="1"/>
</dbReference>
<dbReference type="InterPro" id="IPR014710">
    <property type="entry name" value="RmlC-like_jellyroll"/>
</dbReference>
<gene>
    <name evidence="6" type="ORF">FD19_GL001640</name>
</gene>
<dbReference type="Proteomes" id="UP000051789">
    <property type="component" value="Unassembled WGS sequence"/>
</dbReference>
<dbReference type="Pfam" id="PF00027">
    <property type="entry name" value="cNMP_binding"/>
    <property type="match status" value="1"/>
</dbReference>
<organism evidence="6 7">
    <name type="scientific">Lacticaseibacillus thailandensis DSM 22698 = JCM 13996</name>
    <dbReference type="NCBI Taxonomy" id="1423810"/>
    <lineage>
        <taxon>Bacteria</taxon>
        <taxon>Bacillati</taxon>
        <taxon>Bacillota</taxon>
        <taxon>Bacilli</taxon>
        <taxon>Lactobacillales</taxon>
        <taxon>Lactobacillaceae</taxon>
        <taxon>Lacticaseibacillus</taxon>
    </lineage>
</organism>
<dbReference type="PATRIC" id="fig|1423810.4.peg.1687"/>
<dbReference type="SUPFAM" id="SSF51206">
    <property type="entry name" value="cAMP-binding domain-like"/>
    <property type="match status" value="1"/>
</dbReference>
<dbReference type="InterPro" id="IPR036390">
    <property type="entry name" value="WH_DNA-bd_sf"/>
</dbReference>
<name>A0A0R2C669_9LACO</name>
<keyword evidence="7" id="KW-1185">Reference proteome</keyword>
<dbReference type="SUPFAM" id="SSF46785">
    <property type="entry name" value="Winged helix' DNA-binding domain"/>
    <property type="match status" value="1"/>
</dbReference>
<dbReference type="GO" id="GO:0003677">
    <property type="term" value="F:DNA binding"/>
    <property type="evidence" value="ECO:0007669"/>
    <property type="project" value="UniProtKB-KW"/>
</dbReference>
<feature type="domain" description="HTH crp-type" evidence="5">
    <location>
        <begin position="152"/>
        <end position="221"/>
    </location>
</feature>
<dbReference type="STRING" id="1423810.FD19_GL001640"/>
<reference evidence="6 7" key="1">
    <citation type="journal article" date="2015" name="Genome Announc.">
        <title>Expanding the biotechnology potential of lactobacilli through comparative genomics of 213 strains and associated genera.</title>
        <authorList>
            <person name="Sun Z."/>
            <person name="Harris H.M."/>
            <person name="McCann A."/>
            <person name="Guo C."/>
            <person name="Argimon S."/>
            <person name="Zhang W."/>
            <person name="Yang X."/>
            <person name="Jeffery I.B."/>
            <person name="Cooney J.C."/>
            <person name="Kagawa T.F."/>
            <person name="Liu W."/>
            <person name="Song Y."/>
            <person name="Salvetti E."/>
            <person name="Wrobel A."/>
            <person name="Rasinkangas P."/>
            <person name="Parkhill J."/>
            <person name="Rea M.C."/>
            <person name="O'Sullivan O."/>
            <person name="Ritari J."/>
            <person name="Douillard F.P."/>
            <person name="Paul Ross R."/>
            <person name="Yang R."/>
            <person name="Briner A.E."/>
            <person name="Felis G.E."/>
            <person name="de Vos W.M."/>
            <person name="Barrangou R."/>
            <person name="Klaenhammer T.R."/>
            <person name="Caufield P.W."/>
            <person name="Cui Y."/>
            <person name="Zhang H."/>
            <person name="O'Toole P.W."/>
        </authorList>
    </citation>
    <scope>NUCLEOTIDE SEQUENCE [LARGE SCALE GENOMIC DNA]</scope>
    <source>
        <strain evidence="6 7">DSM 22698</strain>
    </source>
</reference>
<dbReference type="InterPro" id="IPR050397">
    <property type="entry name" value="Env_Response_Regulators"/>
</dbReference>
<dbReference type="PROSITE" id="PS51063">
    <property type="entry name" value="HTH_CRP_2"/>
    <property type="match status" value="1"/>
</dbReference>
<dbReference type="InterPro" id="IPR000595">
    <property type="entry name" value="cNMP-bd_dom"/>
</dbReference>
<comment type="caution">
    <text evidence="6">The sequence shown here is derived from an EMBL/GenBank/DDBJ whole genome shotgun (WGS) entry which is preliminary data.</text>
</comment>
<keyword evidence="1" id="KW-0805">Transcription regulation</keyword>
<evidence type="ECO:0000259" key="4">
    <source>
        <dbReference type="PROSITE" id="PS50042"/>
    </source>
</evidence>
<evidence type="ECO:0000313" key="6">
    <source>
        <dbReference type="EMBL" id="KRM86784.1"/>
    </source>
</evidence>
<feature type="domain" description="Cyclic nucleotide-binding" evidence="4">
    <location>
        <begin position="18"/>
        <end position="138"/>
    </location>
</feature>
<dbReference type="PANTHER" id="PTHR24567">
    <property type="entry name" value="CRP FAMILY TRANSCRIPTIONAL REGULATORY PROTEIN"/>
    <property type="match status" value="1"/>
</dbReference>
<dbReference type="InterPro" id="IPR018490">
    <property type="entry name" value="cNMP-bd_dom_sf"/>
</dbReference>
<dbReference type="GO" id="GO:0005829">
    <property type="term" value="C:cytosol"/>
    <property type="evidence" value="ECO:0007669"/>
    <property type="project" value="TreeGrafter"/>
</dbReference>
<sequence>MSGMDIQASIECVQLVPIFRQLDETAVRAIAALVRDHTYQAREQLFTAGTDADTLVIIARGQVKVTQSTASGREQLLRLLQLGDFDGEAVLFTPTERTTTATALTAVQACTISRQDFQHLLQATPPLALNVLNALGQRVVRLEAQATAANTTSVAARLANYLVETSAGMGHQAFDLPLPKKDLAAYLGTTPETVSRKLAEFSTRGWITQTGRRHIAINNSDALLTVE</sequence>
<dbReference type="InterPro" id="IPR036388">
    <property type="entry name" value="WH-like_DNA-bd_sf"/>
</dbReference>
<dbReference type="PANTHER" id="PTHR24567:SF74">
    <property type="entry name" value="HTH-TYPE TRANSCRIPTIONAL REGULATOR ARCR"/>
    <property type="match status" value="1"/>
</dbReference>
<keyword evidence="3" id="KW-0804">Transcription</keyword>
<keyword evidence="2" id="KW-0238">DNA-binding</keyword>
<evidence type="ECO:0000256" key="3">
    <source>
        <dbReference type="ARBA" id="ARBA00023163"/>
    </source>
</evidence>
<dbReference type="InterPro" id="IPR012318">
    <property type="entry name" value="HTH_CRP"/>
</dbReference>
<dbReference type="EMBL" id="AYZK01000005">
    <property type="protein sequence ID" value="KRM86784.1"/>
    <property type="molecule type" value="Genomic_DNA"/>
</dbReference>
<dbReference type="Gene3D" id="1.10.10.10">
    <property type="entry name" value="Winged helix-like DNA-binding domain superfamily/Winged helix DNA-binding domain"/>
    <property type="match status" value="1"/>
</dbReference>
<evidence type="ECO:0000256" key="2">
    <source>
        <dbReference type="ARBA" id="ARBA00023125"/>
    </source>
</evidence>
<protein>
    <submittedName>
        <fullName evidence="6">Transcription regulator</fullName>
    </submittedName>
</protein>
<dbReference type="SMART" id="SM00419">
    <property type="entry name" value="HTH_CRP"/>
    <property type="match status" value="1"/>
</dbReference>
<dbReference type="CDD" id="cd00038">
    <property type="entry name" value="CAP_ED"/>
    <property type="match status" value="1"/>
</dbReference>
<accession>A0A0R2C669</accession>
<evidence type="ECO:0000259" key="5">
    <source>
        <dbReference type="PROSITE" id="PS51063"/>
    </source>
</evidence>
<proteinExistence type="predicted"/>
<dbReference type="SMART" id="SM00100">
    <property type="entry name" value="cNMP"/>
    <property type="match status" value="1"/>
</dbReference>
<dbReference type="Pfam" id="PF13545">
    <property type="entry name" value="HTH_Crp_2"/>
    <property type="match status" value="1"/>
</dbReference>
<dbReference type="PROSITE" id="PS50042">
    <property type="entry name" value="CNMP_BINDING_3"/>
    <property type="match status" value="1"/>
</dbReference>